<accession>A0AAV7QKA1</accession>
<dbReference type="EMBL" id="JANPWB010000010">
    <property type="protein sequence ID" value="KAJ1138740.1"/>
    <property type="molecule type" value="Genomic_DNA"/>
</dbReference>
<keyword evidence="1" id="KW-1133">Transmembrane helix</keyword>
<keyword evidence="1" id="KW-0812">Transmembrane</keyword>
<feature type="transmembrane region" description="Helical" evidence="1">
    <location>
        <begin position="12"/>
        <end position="31"/>
    </location>
</feature>
<sequence>MDQGGLGWELRLLQLTVAACFLGVGLIMAETVTELDCEENCHVIVAIAVGVVFVCWLCLAFWLYNVKKKKEDTQGNKMNGSAYELTSNNAAQRSGKSSYHSRNISFTEDRDVYENISDSTVGRDAIVYSTVVFKEGKHAPSSQPPTSEEITYAAVNHMARDNQVVSDVYAQVVKKKA</sequence>
<keyword evidence="3" id="KW-1185">Reference proteome</keyword>
<gene>
    <name evidence="2" type="ORF">NDU88_005121</name>
</gene>
<dbReference type="AlphaFoldDB" id="A0AAV7QKA1"/>
<evidence type="ECO:0000313" key="2">
    <source>
        <dbReference type="EMBL" id="KAJ1138740.1"/>
    </source>
</evidence>
<proteinExistence type="predicted"/>
<reference evidence="2" key="1">
    <citation type="journal article" date="2022" name="bioRxiv">
        <title>Sequencing and chromosome-scale assembly of the giantPleurodeles waltlgenome.</title>
        <authorList>
            <person name="Brown T."/>
            <person name="Elewa A."/>
            <person name="Iarovenko S."/>
            <person name="Subramanian E."/>
            <person name="Araus A.J."/>
            <person name="Petzold A."/>
            <person name="Susuki M."/>
            <person name="Suzuki K.-i.T."/>
            <person name="Hayashi T."/>
            <person name="Toyoda A."/>
            <person name="Oliveira C."/>
            <person name="Osipova E."/>
            <person name="Leigh N.D."/>
            <person name="Simon A."/>
            <person name="Yun M.H."/>
        </authorList>
    </citation>
    <scope>NUCLEOTIDE SEQUENCE</scope>
    <source>
        <strain evidence="2">20211129_DDA</strain>
        <tissue evidence="2">Liver</tissue>
    </source>
</reference>
<evidence type="ECO:0000313" key="3">
    <source>
        <dbReference type="Proteomes" id="UP001066276"/>
    </source>
</evidence>
<evidence type="ECO:0000256" key="1">
    <source>
        <dbReference type="SAM" id="Phobius"/>
    </source>
</evidence>
<organism evidence="2 3">
    <name type="scientific">Pleurodeles waltl</name>
    <name type="common">Iberian ribbed newt</name>
    <dbReference type="NCBI Taxonomy" id="8319"/>
    <lineage>
        <taxon>Eukaryota</taxon>
        <taxon>Metazoa</taxon>
        <taxon>Chordata</taxon>
        <taxon>Craniata</taxon>
        <taxon>Vertebrata</taxon>
        <taxon>Euteleostomi</taxon>
        <taxon>Amphibia</taxon>
        <taxon>Batrachia</taxon>
        <taxon>Caudata</taxon>
        <taxon>Salamandroidea</taxon>
        <taxon>Salamandridae</taxon>
        <taxon>Pleurodelinae</taxon>
        <taxon>Pleurodeles</taxon>
    </lineage>
</organism>
<name>A0AAV7QKA1_PLEWA</name>
<protein>
    <submittedName>
        <fullName evidence="2">Uncharacterized protein</fullName>
    </submittedName>
</protein>
<feature type="transmembrane region" description="Helical" evidence="1">
    <location>
        <begin position="43"/>
        <end position="64"/>
    </location>
</feature>
<dbReference type="Proteomes" id="UP001066276">
    <property type="component" value="Chromosome 6"/>
</dbReference>
<comment type="caution">
    <text evidence="2">The sequence shown here is derived from an EMBL/GenBank/DDBJ whole genome shotgun (WGS) entry which is preliminary data.</text>
</comment>
<keyword evidence="1" id="KW-0472">Membrane</keyword>